<comment type="caution">
    <text evidence="5">The sequence shown here is derived from an EMBL/GenBank/DDBJ whole genome shotgun (WGS) entry which is preliminary data.</text>
</comment>
<dbReference type="InterPro" id="IPR036388">
    <property type="entry name" value="WH-like_DNA-bd_sf"/>
</dbReference>
<accession>A0AAW9S3W7</accession>
<gene>
    <name evidence="5" type="ORF">AAG747_06910</name>
</gene>
<reference evidence="5 6" key="1">
    <citation type="submission" date="2024-04" db="EMBL/GenBank/DDBJ databases">
        <title>Novel genus in family Flammeovirgaceae.</title>
        <authorList>
            <person name="Nguyen T.H."/>
            <person name="Vuong T.Q."/>
            <person name="Le H."/>
            <person name="Kim S.-G."/>
        </authorList>
    </citation>
    <scope>NUCLEOTIDE SEQUENCE [LARGE SCALE GENOMIC DNA]</scope>
    <source>
        <strain evidence="5 6">JCM 23209</strain>
    </source>
</reference>
<dbReference type="GO" id="GO:0003677">
    <property type="term" value="F:DNA binding"/>
    <property type="evidence" value="ECO:0007669"/>
    <property type="project" value="UniProtKB-KW"/>
</dbReference>
<name>A0AAW9S3W7_9BACT</name>
<evidence type="ECO:0000259" key="4">
    <source>
        <dbReference type="PROSITE" id="PS51118"/>
    </source>
</evidence>
<sequence length="112" mass="13125">MTELQDHCPLNIAINIISGKYKLFILRTLFAKESYRYSELRKACNKITEKMLTQQLRELEKDGIVSRKVYPQVPPKVEYSLTVSGQKLCMSLHPLYDWGVEYMKENQPDIQV</sequence>
<dbReference type="SUPFAM" id="SSF46785">
    <property type="entry name" value="Winged helix' DNA-binding domain"/>
    <property type="match status" value="1"/>
</dbReference>
<evidence type="ECO:0000313" key="5">
    <source>
        <dbReference type="EMBL" id="MEN7547629.1"/>
    </source>
</evidence>
<evidence type="ECO:0000313" key="6">
    <source>
        <dbReference type="Proteomes" id="UP001403385"/>
    </source>
</evidence>
<evidence type="ECO:0000256" key="3">
    <source>
        <dbReference type="ARBA" id="ARBA00023163"/>
    </source>
</evidence>
<dbReference type="Gene3D" id="1.10.10.10">
    <property type="entry name" value="Winged helix-like DNA-binding domain superfamily/Winged helix DNA-binding domain"/>
    <property type="match status" value="1"/>
</dbReference>
<keyword evidence="6" id="KW-1185">Reference proteome</keyword>
<keyword evidence="3" id="KW-0804">Transcription</keyword>
<organism evidence="5 6">
    <name type="scientific">Rapidithrix thailandica</name>
    <dbReference type="NCBI Taxonomy" id="413964"/>
    <lineage>
        <taxon>Bacteria</taxon>
        <taxon>Pseudomonadati</taxon>
        <taxon>Bacteroidota</taxon>
        <taxon>Cytophagia</taxon>
        <taxon>Cytophagales</taxon>
        <taxon>Flammeovirgaceae</taxon>
        <taxon>Rapidithrix</taxon>
    </lineage>
</organism>
<dbReference type="PROSITE" id="PS51118">
    <property type="entry name" value="HTH_HXLR"/>
    <property type="match status" value="1"/>
</dbReference>
<dbReference type="InterPro" id="IPR002577">
    <property type="entry name" value="HTH_HxlR"/>
</dbReference>
<dbReference type="Proteomes" id="UP001403385">
    <property type="component" value="Unassembled WGS sequence"/>
</dbReference>
<proteinExistence type="predicted"/>
<dbReference type="AlphaFoldDB" id="A0AAW9S3W7"/>
<keyword evidence="1" id="KW-0805">Transcription regulation</keyword>
<dbReference type="EMBL" id="JBDKWZ010000003">
    <property type="protein sequence ID" value="MEN7547629.1"/>
    <property type="molecule type" value="Genomic_DNA"/>
</dbReference>
<dbReference type="PANTHER" id="PTHR33204">
    <property type="entry name" value="TRANSCRIPTIONAL REGULATOR, MARR FAMILY"/>
    <property type="match status" value="1"/>
</dbReference>
<feature type="domain" description="HTH hxlR-type" evidence="4">
    <location>
        <begin position="8"/>
        <end position="107"/>
    </location>
</feature>
<dbReference type="Pfam" id="PF01638">
    <property type="entry name" value="HxlR"/>
    <property type="match status" value="1"/>
</dbReference>
<protein>
    <submittedName>
        <fullName evidence="5">Helix-turn-helix domain-containing protein</fullName>
    </submittedName>
</protein>
<dbReference type="PANTHER" id="PTHR33204:SF29">
    <property type="entry name" value="TRANSCRIPTIONAL REGULATOR"/>
    <property type="match status" value="1"/>
</dbReference>
<dbReference type="RefSeq" id="WP_346820416.1">
    <property type="nucleotide sequence ID" value="NZ_JBDKWZ010000003.1"/>
</dbReference>
<evidence type="ECO:0000256" key="1">
    <source>
        <dbReference type="ARBA" id="ARBA00023015"/>
    </source>
</evidence>
<keyword evidence="2" id="KW-0238">DNA-binding</keyword>
<dbReference type="InterPro" id="IPR036390">
    <property type="entry name" value="WH_DNA-bd_sf"/>
</dbReference>
<evidence type="ECO:0000256" key="2">
    <source>
        <dbReference type="ARBA" id="ARBA00023125"/>
    </source>
</evidence>